<name>A0ABS9ZSD6_9SPHI</name>
<evidence type="ECO:0000313" key="8">
    <source>
        <dbReference type="EMBL" id="MCJ0741490.1"/>
    </source>
</evidence>
<evidence type="ECO:0000256" key="7">
    <source>
        <dbReference type="SAM" id="Phobius"/>
    </source>
</evidence>
<proteinExistence type="predicted"/>
<comment type="caution">
    <text evidence="8">The sequence shown here is derived from an EMBL/GenBank/DDBJ whole genome shotgun (WGS) entry which is preliminary data.</text>
</comment>
<evidence type="ECO:0000256" key="1">
    <source>
        <dbReference type="ARBA" id="ARBA00004651"/>
    </source>
</evidence>
<evidence type="ECO:0000256" key="3">
    <source>
        <dbReference type="ARBA" id="ARBA00022679"/>
    </source>
</evidence>
<keyword evidence="9" id="KW-1185">Reference proteome</keyword>
<comment type="subcellular location">
    <subcellularLocation>
        <location evidence="1">Cell membrane</location>
        <topology evidence="1">Multi-pass membrane protein</topology>
    </subcellularLocation>
</comment>
<dbReference type="Proteomes" id="UP001165460">
    <property type="component" value="Unassembled WGS sequence"/>
</dbReference>
<keyword evidence="4 7" id="KW-0812">Transmembrane</keyword>
<feature type="transmembrane region" description="Helical" evidence="7">
    <location>
        <begin position="170"/>
        <end position="188"/>
    </location>
</feature>
<gene>
    <name evidence="8" type="ORF">MMF97_02125</name>
</gene>
<feature type="transmembrane region" description="Helical" evidence="7">
    <location>
        <begin position="71"/>
        <end position="86"/>
    </location>
</feature>
<evidence type="ECO:0000256" key="6">
    <source>
        <dbReference type="ARBA" id="ARBA00023136"/>
    </source>
</evidence>
<dbReference type="PANTHER" id="PTHR22926">
    <property type="entry name" value="PHOSPHO-N-ACETYLMURAMOYL-PENTAPEPTIDE-TRANSFERASE"/>
    <property type="match status" value="1"/>
</dbReference>
<organism evidence="8 9">
    <name type="scientific">Pedobacter montanisoli</name>
    <dbReference type="NCBI Taxonomy" id="2923277"/>
    <lineage>
        <taxon>Bacteria</taxon>
        <taxon>Pseudomonadati</taxon>
        <taxon>Bacteroidota</taxon>
        <taxon>Sphingobacteriia</taxon>
        <taxon>Sphingobacteriales</taxon>
        <taxon>Sphingobacteriaceae</taxon>
        <taxon>Pedobacter</taxon>
    </lineage>
</organism>
<evidence type="ECO:0000256" key="5">
    <source>
        <dbReference type="ARBA" id="ARBA00022989"/>
    </source>
</evidence>
<protein>
    <submittedName>
        <fullName evidence="8">UDP-GlcNAc--UDP-phosphate GlcNAc-1-phosphate transferase</fullName>
    </submittedName>
</protein>
<evidence type="ECO:0000256" key="2">
    <source>
        <dbReference type="ARBA" id="ARBA00022475"/>
    </source>
</evidence>
<dbReference type="Pfam" id="PF00953">
    <property type="entry name" value="Glycos_transf_4"/>
    <property type="match status" value="1"/>
</dbReference>
<accession>A0ABS9ZSD6</accession>
<evidence type="ECO:0000256" key="4">
    <source>
        <dbReference type="ARBA" id="ARBA00022692"/>
    </source>
</evidence>
<reference evidence="8" key="1">
    <citation type="submission" date="2022-03" db="EMBL/GenBank/DDBJ databases">
        <authorList>
            <person name="Woo C.Y."/>
        </authorList>
    </citation>
    <scope>NUCLEOTIDE SEQUENCE</scope>
    <source>
        <strain evidence="8">CYS-01</strain>
    </source>
</reference>
<dbReference type="RefSeq" id="WP_243358384.1">
    <property type="nucleotide sequence ID" value="NZ_JALGBH010000001.1"/>
</dbReference>
<sequence length="338" mass="39130">MDNILEYTILLISLFLIEWIYIKLAEKYKFVNYRKFENRSLTGYQQTIRGGGIIFIISILISVFLFSFHNYYFLAGLFLLTIISFLDDVINVNFRTRLIFHAVAAVLLLCQFKLLDLPIAYLCFIGVFIIATINAYNFMDGINGMTGGYSLLAILSFYYINSNIVQFTSAQLLVVTGLSLIVFNFFNFRGKAKCFAGDVGSIGIAFITLFFMGQLILKTGNVSYLFLLLIYGIDTLFTVFFRKIKGENIFEAHHSHLYQYLVRYLTLPHLYVSSIYVVSQLIINIVLLSLLAKSHVYIFILVLVVICVYLMVRFYLEEKKKQRIKFNLVKQHDDFFVK</sequence>
<feature type="transmembrane region" description="Helical" evidence="7">
    <location>
        <begin position="270"/>
        <end position="290"/>
    </location>
</feature>
<feature type="transmembrane region" description="Helical" evidence="7">
    <location>
        <begin position="296"/>
        <end position="316"/>
    </location>
</feature>
<keyword evidence="5 7" id="KW-1133">Transmembrane helix</keyword>
<feature type="transmembrane region" description="Helical" evidence="7">
    <location>
        <begin position="46"/>
        <end position="65"/>
    </location>
</feature>
<feature type="transmembrane region" description="Helical" evidence="7">
    <location>
        <begin position="195"/>
        <end position="216"/>
    </location>
</feature>
<keyword evidence="6 7" id="KW-0472">Membrane</keyword>
<dbReference type="InterPro" id="IPR000715">
    <property type="entry name" value="Glycosyl_transferase_4"/>
</dbReference>
<evidence type="ECO:0000313" key="9">
    <source>
        <dbReference type="Proteomes" id="UP001165460"/>
    </source>
</evidence>
<keyword evidence="2" id="KW-1003">Cell membrane</keyword>
<feature type="transmembrane region" description="Helical" evidence="7">
    <location>
        <begin position="121"/>
        <end position="139"/>
    </location>
</feature>
<dbReference type="GO" id="GO:0016740">
    <property type="term" value="F:transferase activity"/>
    <property type="evidence" value="ECO:0007669"/>
    <property type="project" value="UniProtKB-KW"/>
</dbReference>
<feature type="transmembrane region" description="Helical" evidence="7">
    <location>
        <begin position="222"/>
        <end position="241"/>
    </location>
</feature>
<keyword evidence="3 8" id="KW-0808">Transferase</keyword>
<feature type="transmembrane region" description="Helical" evidence="7">
    <location>
        <begin position="6"/>
        <end position="25"/>
    </location>
</feature>
<dbReference type="EMBL" id="JALGBH010000001">
    <property type="protein sequence ID" value="MCJ0741490.1"/>
    <property type="molecule type" value="Genomic_DNA"/>
</dbReference>
<dbReference type="PANTHER" id="PTHR22926:SF3">
    <property type="entry name" value="UNDECAPRENYL-PHOSPHATE ALPHA-N-ACETYLGLUCOSAMINYL 1-PHOSPHATE TRANSFERASE"/>
    <property type="match status" value="1"/>
</dbReference>